<evidence type="ECO:0000256" key="6">
    <source>
        <dbReference type="SAM" id="MobiDB-lite"/>
    </source>
</evidence>
<comment type="caution">
    <text evidence="8">The sequence shown here is derived from an EMBL/GenBank/DDBJ whole genome shotgun (WGS) entry which is preliminary data.</text>
</comment>
<keyword evidence="3" id="KW-0677">Repeat</keyword>
<dbReference type="AlphaFoldDB" id="A0AAD7RJK7"/>
<dbReference type="SMART" id="SM00239">
    <property type="entry name" value="C2"/>
    <property type="match status" value="1"/>
</dbReference>
<keyword evidence="9" id="KW-1185">Reference proteome</keyword>
<dbReference type="Gene3D" id="2.60.40.150">
    <property type="entry name" value="C2 domain"/>
    <property type="match status" value="1"/>
</dbReference>
<dbReference type="InterPro" id="IPR000008">
    <property type="entry name" value="C2_dom"/>
</dbReference>
<evidence type="ECO:0000313" key="8">
    <source>
        <dbReference type="EMBL" id="KAJ8383946.1"/>
    </source>
</evidence>
<dbReference type="CDD" id="cd04018">
    <property type="entry name" value="C2C_Ferlin"/>
    <property type="match status" value="1"/>
</dbReference>
<keyword evidence="2" id="KW-0812">Transmembrane</keyword>
<dbReference type="InterPro" id="IPR035892">
    <property type="entry name" value="C2_domain_sf"/>
</dbReference>
<dbReference type="PANTHER" id="PTHR12546">
    <property type="entry name" value="FER-1-LIKE"/>
    <property type="match status" value="1"/>
</dbReference>
<evidence type="ECO:0000256" key="2">
    <source>
        <dbReference type="ARBA" id="ARBA00022692"/>
    </source>
</evidence>
<accession>A0AAD7RJK7</accession>
<evidence type="ECO:0000259" key="7">
    <source>
        <dbReference type="PROSITE" id="PS50004"/>
    </source>
</evidence>
<evidence type="ECO:0000313" key="9">
    <source>
        <dbReference type="Proteomes" id="UP001221898"/>
    </source>
</evidence>
<evidence type="ECO:0000256" key="1">
    <source>
        <dbReference type="ARBA" id="ARBA00004167"/>
    </source>
</evidence>
<feature type="region of interest" description="Disordered" evidence="6">
    <location>
        <begin position="170"/>
        <end position="202"/>
    </location>
</feature>
<feature type="compositionally biased region" description="Basic and acidic residues" evidence="6">
    <location>
        <begin position="170"/>
        <end position="184"/>
    </location>
</feature>
<dbReference type="Pfam" id="PF00168">
    <property type="entry name" value="C2"/>
    <property type="match status" value="1"/>
</dbReference>
<dbReference type="PANTHER" id="PTHR12546:SF37">
    <property type="entry name" value="FER-1-LIKE 6 (C. ELEGANS)"/>
    <property type="match status" value="1"/>
</dbReference>
<dbReference type="FunFam" id="2.60.40.150:FF:000034">
    <property type="entry name" value="otoferlin isoform X2"/>
    <property type="match status" value="1"/>
</dbReference>
<evidence type="ECO:0000256" key="5">
    <source>
        <dbReference type="ARBA" id="ARBA00023136"/>
    </source>
</evidence>
<comment type="subcellular location">
    <subcellularLocation>
        <location evidence="1">Membrane</location>
        <topology evidence="1">Single-pass membrane protein</topology>
    </subcellularLocation>
</comment>
<evidence type="ECO:0000256" key="3">
    <source>
        <dbReference type="ARBA" id="ARBA00022737"/>
    </source>
</evidence>
<name>A0AAD7RJK7_9TELE</name>
<protein>
    <recommendedName>
        <fullName evidence="7">C2 domain-containing protein</fullName>
    </recommendedName>
</protein>
<gene>
    <name evidence="8" type="ORF">AAFF_G00213150</name>
</gene>
<dbReference type="InterPro" id="IPR037722">
    <property type="entry name" value="C2C_Ferlin"/>
</dbReference>
<proteinExistence type="predicted"/>
<keyword evidence="5" id="KW-0472">Membrane</keyword>
<dbReference type="GO" id="GO:0016020">
    <property type="term" value="C:membrane"/>
    <property type="evidence" value="ECO:0007669"/>
    <property type="project" value="UniProtKB-SubCell"/>
</dbReference>
<dbReference type="InterPro" id="IPR037721">
    <property type="entry name" value="Ferlin"/>
</dbReference>
<dbReference type="SUPFAM" id="SSF49562">
    <property type="entry name" value="C2 domain (Calcium/lipid-binding domain, CaLB)"/>
    <property type="match status" value="1"/>
</dbReference>
<dbReference type="EMBL" id="JAINUG010000282">
    <property type="protein sequence ID" value="KAJ8383946.1"/>
    <property type="molecule type" value="Genomic_DNA"/>
</dbReference>
<dbReference type="PROSITE" id="PS50004">
    <property type="entry name" value="C2"/>
    <property type="match status" value="1"/>
</dbReference>
<keyword evidence="4" id="KW-1133">Transmembrane helix</keyword>
<reference evidence="8" key="1">
    <citation type="journal article" date="2023" name="Science">
        <title>Genome structures resolve the early diversification of teleost fishes.</title>
        <authorList>
            <person name="Parey E."/>
            <person name="Louis A."/>
            <person name="Montfort J."/>
            <person name="Bouchez O."/>
            <person name="Roques C."/>
            <person name="Iampietro C."/>
            <person name="Lluch J."/>
            <person name="Castinel A."/>
            <person name="Donnadieu C."/>
            <person name="Desvignes T."/>
            <person name="Floi Bucao C."/>
            <person name="Jouanno E."/>
            <person name="Wen M."/>
            <person name="Mejri S."/>
            <person name="Dirks R."/>
            <person name="Jansen H."/>
            <person name="Henkel C."/>
            <person name="Chen W.J."/>
            <person name="Zahm M."/>
            <person name="Cabau C."/>
            <person name="Klopp C."/>
            <person name="Thompson A.W."/>
            <person name="Robinson-Rechavi M."/>
            <person name="Braasch I."/>
            <person name="Lecointre G."/>
            <person name="Bobe J."/>
            <person name="Postlethwait J.H."/>
            <person name="Berthelot C."/>
            <person name="Roest Crollius H."/>
            <person name="Guiguen Y."/>
        </authorList>
    </citation>
    <scope>NUCLEOTIDE SEQUENCE</scope>
    <source>
        <strain evidence="8">NC1722</strain>
    </source>
</reference>
<dbReference type="GO" id="GO:0007009">
    <property type="term" value="P:plasma membrane organization"/>
    <property type="evidence" value="ECO:0007669"/>
    <property type="project" value="TreeGrafter"/>
</dbReference>
<feature type="non-terminal residue" evidence="8">
    <location>
        <position position="370"/>
    </location>
</feature>
<evidence type="ECO:0000256" key="4">
    <source>
        <dbReference type="ARBA" id="ARBA00022989"/>
    </source>
</evidence>
<sequence length="370" mass="40360">MNSSIMANVTKAFIGDSKDLIDPYVVVSFFCQMGRTSTQKGTADPVWNEQIVFKEMFPPLCQRVKIQVWDEGSMNDVAVGTHYIDLRRIANEQDGDKGFLPTFGPAWINLYGSTRNFTLVDDNQELNEGVGEGVAFRGRVFLELAVEILSGAGPAESKVSRLAKDVKATLKDGRGGRAGGKEPKTPPPGGGGGGGDGEEERGSALGAEVMPVETPPQNNDDDKESFLLFGALFEATMIDRKIGDKPISFEFTVGNYGNLIDGSSPVSASKKKVERLAELYSRVEPDCAPLLVPQEPEPSKSTTPPAKPLLMDGNRNYLYLPILGKKPCFHVLSRWEDKTFRLYYSNMLENIALAFEAGVAEVGELIKLLN</sequence>
<organism evidence="8 9">
    <name type="scientific">Aldrovandia affinis</name>
    <dbReference type="NCBI Taxonomy" id="143900"/>
    <lineage>
        <taxon>Eukaryota</taxon>
        <taxon>Metazoa</taxon>
        <taxon>Chordata</taxon>
        <taxon>Craniata</taxon>
        <taxon>Vertebrata</taxon>
        <taxon>Euteleostomi</taxon>
        <taxon>Actinopterygii</taxon>
        <taxon>Neopterygii</taxon>
        <taxon>Teleostei</taxon>
        <taxon>Notacanthiformes</taxon>
        <taxon>Halosauridae</taxon>
        <taxon>Aldrovandia</taxon>
    </lineage>
</organism>
<feature type="domain" description="C2" evidence="7">
    <location>
        <begin position="1"/>
        <end position="99"/>
    </location>
</feature>
<dbReference type="Proteomes" id="UP001221898">
    <property type="component" value="Unassembled WGS sequence"/>
</dbReference>